<gene>
    <name evidence="2" type="ORF">ACH429_02745</name>
</gene>
<evidence type="ECO:0000313" key="3">
    <source>
        <dbReference type="Proteomes" id="UP001611548"/>
    </source>
</evidence>
<protein>
    <submittedName>
        <fullName evidence="2">Uncharacterized protein</fullName>
    </submittedName>
</protein>
<dbReference type="EMBL" id="JBIRWE010000001">
    <property type="protein sequence ID" value="MFI1963055.1"/>
    <property type="molecule type" value="Genomic_DNA"/>
</dbReference>
<dbReference type="Proteomes" id="UP001611548">
    <property type="component" value="Unassembled WGS sequence"/>
</dbReference>
<proteinExistence type="predicted"/>
<feature type="region of interest" description="Disordered" evidence="1">
    <location>
        <begin position="176"/>
        <end position="202"/>
    </location>
</feature>
<dbReference type="PROSITE" id="PS51257">
    <property type="entry name" value="PROKAR_LIPOPROTEIN"/>
    <property type="match status" value="1"/>
</dbReference>
<accession>A0ABW7UK74</accession>
<comment type="caution">
    <text evidence="2">The sequence shown here is derived from an EMBL/GenBank/DDBJ whole genome shotgun (WGS) entry which is preliminary data.</text>
</comment>
<reference evidence="2 3" key="1">
    <citation type="submission" date="2024-10" db="EMBL/GenBank/DDBJ databases">
        <title>The Natural Products Discovery Center: Release of the First 8490 Sequenced Strains for Exploring Actinobacteria Biosynthetic Diversity.</title>
        <authorList>
            <person name="Kalkreuter E."/>
            <person name="Kautsar S.A."/>
            <person name="Yang D."/>
            <person name="Bader C.D."/>
            <person name="Teijaro C.N."/>
            <person name="Fluegel L."/>
            <person name="Davis C.M."/>
            <person name="Simpson J.R."/>
            <person name="Lauterbach L."/>
            <person name="Steele A.D."/>
            <person name="Gui C."/>
            <person name="Meng S."/>
            <person name="Li G."/>
            <person name="Viehrig K."/>
            <person name="Ye F."/>
            <person name="Su P."/>
            <person name="Kiefer A.F."/>
            <person name="Nichols A."/>
            <person name="Cepeda A.J."/>
            <person name="Yan W."/>
            <person name="Fan B."/>
            <person name="Jiang Y."/>
            <person name="Adhikari A."/>
            <person name="Zheng C.-J."/>
            <person name="Schuster L."/>
            <person name="Cowan T.M."/>
            <person name="Smanski M.J."/>
            <person name="Chevrette M.G."/>
            <person name="De Carvalho L.P.S."/>
            <person name="Shen B."/>
        </authorList>
    </citation>
    <scope>NUCLEOTIDE SEQUENCE [LARGE SCALE GENOMIC DNA]</scope>
    <source>
        <strain evidence="2 3">NPDC020327</strain>
    </source>
</reference>
<name>A0ABW7UK74_9ACTN</name>
<organism evidence="2 3">
    <name type="scientific">Streptomyces pathocidini</name>
    <dbReference type="NCBI Taxonomy" id="1650571"/>
    <lineage>
        <taxon>Bacteria</taxon>
        <taxon>Bacillati</taxon>
        <taxon>Actinomycetota</taxon>
        <taxon>Actinomycetes</taxon>
        <taxon>Kitasatosporales</taxon>
        <taxon>Streptomycetaceae</taxon>
        <taxon>Streptomyces</taxon>
    </lineage>
</organism>
<dbReference type="RefSeq" id="WP_398717968.1">
    <property type="nucleotide sequence ID" value="NZ_JBIRWE010000001.1"/>
</dbReference>
<evidence type="ECO:0000313" key="2">
    <source>
        <dbReference type="EMBL" id="MFI1963055.1"/>
    </source>
</evidence>
<keyword evidence="3" id="KW-1185">Reference proteome</keyword>
<evidence type="ECO:0000256" key="1">
    <source>
        <dbReference type="SAM" id="MobiDB-lite"/>
    </source>
</evidence>
<sequence>MRRRALLATGAAGLALVLAGCGGDDGRGKQSAAGPRPLTPSEADLMSTVRFLNYQRVRGRIHATVPAAGRTVQLTGRVDWTTRTGYAQVRVPGQGQNLLVRWDLRTAYLHPDTNGQLSAAPPRSGWQRRPLAPRANPIDAVLLLALSLGADRPENAQLLRQGGASWLRSERLNGTPVTVIAGPQPPDSGDTAPPAPRTFTGSTERRTRYWIDADGLLHRFAALVAGGKWATLDFPHGDAAPIPTVR</sequence>